<reference evidence="1" key="1">
    <citation type="submission" date="2021-06" db="EMBL/GenBank/DDBJ databases">
        <title>Collection of gut derived symbiotic bacterial strains cultured from healthy donors.</title>
        <authorList>
            <person name="Lin H."/>
            <person name="Littmann E."/>
            <person name="Pamer E.G."/>
        </authorList>
    </citation>
    <scope>NUCLEOTIDE SEQUENCE</scope>
    <source>
        <strain evidence="1">MSK.21.60</strain>
    </source>
</reference>
<dbReference type="Proteomes" id="UP001196316">
    <property type="component" value="Unassembled WGS sequence"/>
</dbReference>
<protein>
    <submittedName>
        <fullName evidence="1">Uncharacterized protein</fullName>
    </submittedName>
</protein>
<dbReference type="AlphaFoldDB" id="A0AAW4N751"/>
<sequence length="355" mass="41432">MIKIHLESIKKYRTCIKSHLDILCMAFAFLLAASSTSCTNNKYGFSSPEDAIGTYREQLNILRNAKTSNTKDFGMLICKWKETKDTIINYLRKDSVLIKDERVAQSFYGIHDSIRNEMLRLSETWRYDYSDVLTLKEQTSPFKEDKEIQEAVKEAEPFFESLSNTPISQSDKNSILKRYRYFLAMANKRTISCKKDMLEFIKQEDFFFRSFLAHLSEMNNEPLSDITKETDDICRNIFIASREGKITPKDAMIYMSMRTGRRLLLNAVVCVNDINQMDIKDKAQGNAYLWMIIQPFISIDQFTLATLTSEEKSNFNYITKQIPKSKKFARTFDIKLQALNYLLPQQLLKMYILSI</sequence>
<evidence type="ECO:0000313" key="2">
    <source>
        <dbReference type="Proteomes" id="UP001196316"/>
    </source>
</evidence>
<proteinExistence type="predicted"/>
<comment type="caution">
    <text evidence="1">The sequence shown here is derived from an EMBL/GenBank/DDBJ whole genome shotgun (WGS) entry which is preliminary data.</text>
</comment>
<gene>
    <name evidence="1" type="ORF">KSW80_02400</name>
</gene>
<dbReference type="RefSeq" id="WP_217326087.1">
    <property type="nucleotide sequence ID" value="NZ_JAHOEK010000005.1"/>
</dbReference>
<accession>A0AAW4N751</accession>
<name>A0AAW4N751_9BACT</name>
<dbReference type="EMBL" id="JAHOEP010000005">
    <property type="protein sequence ID" value="MBV3407267.1"/>
    <property type="molecule type" value="Genomic_DNA"/>
</dbReference>
<evidence type="ECO:0000313" key="1">
    <source>
        <dbReference type="EMBL" id="MBV3407267.1"/>
    </source>
</evidence>
<organism evidence="1 2">
    <name type="scientific">Segatella copri</name>
    <dbReference type="NCBI Taxonomy" id="165179"/>
    <lineage>
        <taxon>Bacteria</taxon>
        <taxon>Pseudomonadati</taxon>
        <taxon>Bacteroidota</taxon>
        <taxon>Bacteroidia</taxon>
        <taxon>Bacteroidales</taxon>
        <taxon>Prevotellaceae</taxon>
        <taxon>Segatella</taxon>
    </lineage>
</organism>